<dbReference type="EMBL" id="OV696701">
    <property type="protein sequence ID" value="CAH1247403.1"/>
    <property type="molecule type" value="Genomic_DNA"/>
</dbReference>
<evidence type="ECO:0000313" key="3">
    <source>
        <dbReference type="Proteomes" id="UP000838412"/>
    </source>
</evidence>
<feature type="compositionally biased region" description="Polar residues" evidence="1">
    <location>
        <begin position="1"/>
        <end position="14"/>
    </location>
</feature>
<proteinExistence type="predicted"/>
<accession>A0A8K0EE13</accession>
<keyword evidence="3" id="KW-1185">Reference proteome</keyword>
<evidence type="ECO:0000313" key="2">
    <source>
        <dbReference type="EMBL" id="CAH1247403.1"/>
    </source>
</evidence>
<protein>
    <submittedName>
        <fullName evidence="2">Hypp7913 protein</fullName>
    </submittedName>
</protein>
<dbReference type="GO" id="GO:0005840">
    <property type="term" value="C:ribosome"/>
    <property type="evidence" value="ECO:0007669"/>
    <property type="project" value="InterPro"/>
</dbReference>
<dbReference type="PROSITE" id="PS00701">
    <property type="entry name" value="RIBOSOMAL_L16_2"/>
    <property type="match status" value="1"/>
</dbReference>
<feature type="compositionally biased region" description="Polar residues" evidence="1">
    <location>
        <begin position="84"/>
        <end position="93"/>
    </location>
</feature>
<sequence length="170" mass="18854">MDRTLTSGVHPQSQRQKKVEEADTGGYHGPRPSGMRMGLGKGKTLLWTPLPLCLQSPPRHRGDKRPVFSGNPTSPPVCSGPDKGQTTSQGQTKMSPSVRLLGALVLLMTVWEAQAGFNKLSKEDRLDCYIKCNQCKLLFTWPKPFSSTNCRQQSMKSNETIDKMYLSVTN</sequence>
<dbReference type="AlphaFoldDB" id="A0A8K0EE13"/>
<feature type="region of interest" description="Disordered" evidence="1">
    <location>
        <begin position="1"/>
        <end position="39"/>
    </location>
</feature>
<dbReference type="GO" id="GO:0006412">
    <property type="term" value="P:translation"/>
    <property type="evidence" value="ECO:0007669"/>
    <property type="project" value="InterPro"/>
</dbReference>
<feature type="region of interest" description="Disordered" evidence="1">
    <location>
        <begin position="56"/>
        <end position="93"/>
    </location>
</feature>
<dbReference type="GO" id="GO:0003735">
    <property type="term" value="F:structural constituent of ribosome"/>
    <property type="evidence" value="ECO:0007669"/>
    <property type="project" value="InterPro"/>
</dbReference>
<dbReference type="InterPro" id="IPR020798">
    <property type="entry name" value="Ribosomal_uL16_CS"/>
</dbReference>
<evidence type="ECO:0000256" key="1">
    <source>
        <dbReference type="SAM" id="MobiDB-lite"/>
    </source>
</evidence>
<dbReference type="OrthoDB" id="10441509at2759"/>
<organism evidence="2 3">
    <name type="scientific">Branchiostoma lanceolatum</name>
    <name type="common">Common lancelet</name>
    <name type="synonym">Amphioxus lanceolatum</name>
    <dbReference type="NCBI Taxonomy" id="7740"/>
    <lineage>
        <taxon>Eukaryota</taxon>
        <taxon>Metazoa</taxon>
        <taxon>Chordata</taxon>
        <taxon>Cephalochordata</taxon>
        <taxon>Leptocardii</taxon>
        <taxon>Amphioxiformes</taxon>
        <taxon>Branchiostomatidae</taxon>
        <taxon>Branchiostoma</taxon>
    </lineage>
</organism>
<gene>
    <name evidence="2" type="primary">Hypp7913</name>
    <name evidence="2" type="ORF">BLAG_LOCUS9083</name>
</gene>
<reference evidence="2" key="1">
    <citation type="submission" date="2022-01" db="EMBL/GenBank/DDBJ databases">
        <authorList>
            <person name="Braso-Vives M."/>
        </authorList>
    </citation>
    <scope>NUCLEOTIDE SEQUENCE</scope>
</reference>
<dbReference type="Proteomes" id="UP000838412">
    <property type="component" value="Chromosome 16"/>
</dbReference>
<name>A0A8K0EE13_BRALA</name>